<dbReference type="InterPro" id="IPR017850">
    <property type="entry name" value="Alkaline_phosphatase_core_sf"/>
</dbReference>
<dbReference type="PANTHER" id="PTHR43751:SF2">
    <property type="entry name" value="SULFATASE N-TERMINAL DOMAIN-CONTAINING PROTEIN"/>
    <property type="match status" value="1"/>
</dbReference>
<dbReference type="RefSeq" id="WP_267540758.1">
    <property type="nucleotide sequence ID" value="NZ_JAPNKA010000001.1"/>
</dbReference>
<proteinExistence type="predicted"/>
<dbReference type="EMBL" id="JAPNKA010000001">
    <property type="protein sequence ID" value="MCY1082182.1"/>
    <property type="molecule type" value="Genomic_DNA"/>
</dbReference>
<dbReference type="Gene3D" id="3.40.720.10">
    <property type="entry name" value="Alkaline Phosphatase, subunit A"/>
    <property type="match status" value="1"/>
</dbReference>
<dbReference type="Proteomes" id="UP001207654">
    <property type="component" value="Unassembled WGS sequence"/>
</dbReference>
<dbReference type="CDD" id="cd16142">
    <property type="entry name" value="ARS_like"/>
    <property type="match status" value="1"/>
</dbReference>
<protein>
    <submittedName>
        <fullName evidence="3">Arylsulfatase</fullName>
    </submittedName>
</protein>
<accession>A0ABT4AKF6</accession>
<evidence type="ECO:0000259" key="2">
    <source>
        <dbReference type="Pfam" id="PF00884"/>
    </source>
</evidence>
<feature type="region of interest" description="Disordered" evidence="1">
    <location>
        <begin position="1"/>
        <end position="26"/>
    </location>
</feature>
<keyword evidence="4" id="KW-1185">Reference proteome</keyword>
<reference evidence="3 4" key="1">
    <citation type="submission" date="2022-11" db="EMBL/GenBank/DDBJ databases">
        <title>Minimal conservation of predation-associated metabolite biosynthetic gene clusters underscores biosynthetic potential of Myxococcota including descriptions for ten novel species: Archangium lansinium sp. nov., Myxococcus landrumus sp. nov., Nannocystis bai.</title>
        <authorList>
            <person name="Ahearne A."/>
            <person name="Stevens C."/>
            <person name="Phillips K."/>
        </authorList>
    </citation>
    <scope>NUCLEOTIDE SEQUENCE [LARGE SCALE GENOMIC DNA]</scope>
    <source>
        <strain evidence="3 4">MIWBW</strain>
    </source>
</reference>
<sequence>MPHSKKTGNGHDKKGNGHGKHEERKQPNILVIWGDDIGYWNLSAYNQGMMGYRTPNIDRIAKEGALLTDCYGQQSCTAGRAAFITGMNPLRTGLTTIGMPGARYGLQDSDPTIAEMLKPLGYVCGQFGKNHLGDSNPYLPTVHGFDEFHGNLYHLNAENEPECSDYPKDPSFRQKFGPRGVLHCWATDRDDPTEDPRWGHVGKQRIEDTGPLTKKRMETVDDEFLDSSLKFIERAAKEGKPFFVWHNTTRTHVWTYLSDKYQGKTGKGLYADAMAQLDDIVGALLAKLEELGIADNTLVVFSTDNGVEKMSWPDGGNAPFRGEKGSTWEGGVRVPCVVRWPGVIEQGTVINDIFSHEDWMPTFVAVAGGPEELVERCKKGFQVGQKKFRVHLDGYDQRELLAGKGPGKRHEYIYVLDSGNLAAVRYDDWKLIFSYQDGEGPDMWFSGKRFNPAWPYIINLRSDPFEYATKSGLYTSWYGERMFLFVPGQMLVRQFAESLIEYPPSQAPGSLSIGPLKDRVREKMKEKAAKQKAQHQEEGEGASTNIGEVLHHFADQVDQAIARFQQAHA</sequence>
<feature type="compositionally biased region" description="Basic and acidic residues" evidence="1">
    <location>
        <begin position="523"/>
        <end position="538"/>
    </location>
</feature>
<feature type="region of interest" description="Disordered" evidence="1">
    <location>
        <begin position="523"/>
        <end position="542"/>
    </location>
</feature>
<evidence type="ECO:0000313" key="3">
    <source>
        <dbReference type="EMBL" id="MCY1082182.1"/>
    </source>
</evidence>
<dbReference type="SUPFAM" id="SSF53649">
    <property type="entry name" value="Alkaline phosphatase-like"/>
    <property type="match status" value="1"/>
</dbReference>
<comment type="caution">
    <text evidence="3">The sequence shown here is derived from an EMBL/GenBank/DDBJ whole genome shotgun (WGS) entry which is preliminary data.</text>
</comment>
<dbReference type="PANTHER" id="PTHR43751">
    <property type="entry name" value="SULFATASE"/>
    <property type="match status" value="1"/>
</dbReference>
<feature type="compositionally biased region" description="Basic and acidic residues" evidence="1">
    <location>
        <begin position="9"/>
        <end position="26"/>
    </location>
</feature>
<dbReference type="Pfam" id="PF00884">
    <property type="entry name" value="Sulfatase"/>
    <property type="match status" value="1"/>
</dbReference>
<dbReference type="InterPro" id="IPR052701">
    <property type="entry name" value="GAG_Ulvan_Degrading_Sulfatases"/>
</dbReference>
<dbReference type="InterPro" id="IPR000917">
    <property type="entry name" value="Sulfatase_N"/>
</dbReference>
<evidence type="ECO:0000313" key="4">
    <source>
        <dbReference type="Proteomes" id="UP001207654"/>
    </source>
</evidence>
<dbReference type="Gene3D" id="3.30.1120.10">
    <property type="match status" value="1"/>
</dbReference>
<name>A0ABT4AKF6_9BACT</name>
<feature type="domain" description="Sulfatase N-terminal" evidence="2">
    <location>
        <begin position="27"/>
        <end position="368"/>
    </location>
</feature>
<evidence type="ECO:0000256" key="1">
    <source>
        <dbReference type="SAM" id="MobiDB-lite"/>
    </source>
</evidence>
<gene>
    <name evidence="3" type="ORF">OV287_47835</name>
</gene>
<organism evidence="3 4">
    <name type="scientific">Archangium lansingense</name>
    <dbReference type="NCBI Taxonomy" id="2995310"/>
    <lineage>
        <taxon>Bacteria</taxon>
        <taxon>Pseudomonadati</taxon>
        <taxon>Myxococcota</taxon>
        <taxon>Myxococcia</taxon>
        <taxon>Myxococcales</taxon>
        <taxon>Cystobacterineae</taxon>
        <taxon>Archangiaceae</taxon>
        <taxon>Archangium</taxon>
    </lineage>
</organism>